<evidence type="ECO:0000256" key="1">
    <source>
        <dbReference type="ARBA" id="ARBA00004127"/>
    </source>
</evidence>
<accession>A0A285X7N8</accession>
<keyword evidence="8" id="KW-1185">Reference proteome</keyword>
<dbReference type="Pfam" id="PF06803">
    <property type="entry name" value="DUF1232"/>
    <property type="match status" value="1"/>
</dbReference>
<evidence type="ECO:0000256" key="4">
    <source>
        <dbReference type="ARBA" id="ARBA00023136"/>
    </source>
</evidence>
<keyword evidence="4 5" id="KW-0472">Membrane</keyword>
<feature type="transmembrane region" description="Helical" evidence="5">
    <location>
        <begin position="59"/>
        <end position="81"/>
    </location>
</feature>
<dbReference type="GO" id="GO:0012505">
    <property type="term" value="C:endomembrane system"/>
    <property type="evidence" value="ECO:0007669"/>
    <property type="project" value="UniProtKB-SubCell"/>
</dbReference>
<protein>
    <recommendedName>
        <fullName evidence="6">DUF1232 domain-containing protein</fullName>
    </recommendedName>
</protein>
<dbReference type="RefSeq" id="WP_097056784.1">
    <property type="nucleotide sequence ID" value="NZ_OCMF01000003.1"/>
</dbReference>
<dbReference type="Proteomes" id="UP000219193">
    <property type="component" value="Unassembled WGS sequence"/>
</dbReference>
<feature type="transmembrane region" description="Helical" evidence="5">
    <location>
        <begin position="102"/>
        <end position="122"/>
    </location>
</feature>
<evidence type="ECO:0000313" key="8">
    <source>
        <dbReference type="Proteomes" id="UP000219193"/>
    </source>
</evidence>
<dbReference type="EMBL" id="OCMF01000003">
    <property type="protein sequence ID" value="SOC81026.1"/>
    <property type="molecule type" value="Genomic_DNA"/>
</dbReference>
<reference evidence="8" key="1">
    <citation type="submission" date="2017-09" db="EMBL/GenBank/DDBJ databases">
        <authorList>
            <person name="Varghese N."/>
            <person name="Submissions S."/>
        </authorList>
    </citation>
    <scope>NUCLEOTIDE SEQUENCE [LARGE SCALE GENOMIC DNA]</scope>
    <source>
        <strain evidence="8">CGMCC 1.12641</strain>
    </source>
</reference>
<comment type="subcellular location">
    <subcellularLocation>
        <location evidence="1">Endomembrane system</location>
        <topology evidence="1">Multi-pass membrane protein</topology>
    </subcellularLocation>
</comment>
<dbReference type="InterPro" id="IPR010652">
    <property type="entry name" value="DUF1232"/>
</dbReference>
<sequence length="125" mass="14498">MRSLFNRFKNWVKRLKRDLNALRIAMIENLVPWYVKILIIVTVGYALSPIDLIPDFIPILGLLDDLLIVPLLIYLTIKLIPKETMEHCRELAATRELPQKKSWIVGGIIIGIWVSLAAWAAMKYW</sequence>
<organism evidence="7 8">
    <name type="scientific">Salinimicrobium sediminis</name>
    <dbReference type="NCBI Taxonomy" id="1343891"/>
    <lineage>
        <taxon>Bacteria</taxon>
        <taxon>Pseudomonadati</taxon>
        <taxon>Bacteroidota</taxon>
        <taxon>Flavobacteriia</taxon>
        <taxon>Flavobacteriales</taxon>
        <taxon>Flavobacteriaceae</taxon>
        <taxon>Salinimicrobium</taxon>
    </lineage>
</organism>
<keyword evidence="2 5" id="KW-0812">Transmembrane</keyword>
<dbReference type="OrthoDB" id="9800202at2"/>
<evidence type="ECO:0000256" key="2">
    <source>
        <dbReference type="ARBA" id="ARBA00022692"/>
    </source>
</evidence>
<proteinExistence type="predicted"/>
<evidence type="ECO:0000256" key="5">
    <source>
        <dbReference type="SAM" id="Phobius"/>
    </source>
</evidence>
<evidence type="ECO:0000313" key="7">
    <source>
        <dbReference type="EMBL" id="SOC81026.1"/>
    </source>
</evidence>
<gene>
    <name evidence="7" type="ORF">SAMN06296241_2598</name>
</gene>
<feature type="domain" description="DUF1232" evidence="6">
    <location>
        <begin position="35"/>
        <end position="71"/>
    </location>
</feature>
<feature type="transmembrane region" description="Helical" evidence="5">
    <location>
        <begin position="21"/>
        <end position="47"/>
    </location>
</feature>
<evidence type="ECO:0000259" key="6">
    <source>
        <dbReference type="Pfam" id="PF06803"/>
    </source>
</evidence>
<keyword evidence="3 5" id="KW-1133">Transmembrane helix</keyword>
<evidence type="ECO:0000256" key="3">
    <source>
        <dbReference type="ARBA" id="ARBA00022989"/>
    </source>
</evidence>
<dbReference type="AlphaFoldDB" id="A0A285X7N8"/>
<name>A0A285X7N8_9FLAO</name>